<feature type="transmembrane region" description="Helical" evidence="7">
    <location>
        <begin position="190"/>
        <end position="207"/>
    </location>
</feature>
<evidence type="ECO:0000256" key="7">
    <source>
        <dbReference type="SAM" id="Phobius"/>
    </source>
</evidence>
<keyword evidence="9" id="KW-1185">Reference proteome</keyword>
<evidence type="ECO:0000313" key="9">
    <source>
        <dbReference type="Proteomes" id="UP000030747"/>
    </source>
</evidence>
<sequence>MKNPFEVNTTCEQLTGPTALSPALDTVGAAEAAEAAAAEAAGESEAAAAAPAAAAKKPRLQQRLKNAWRRMPWFRDLHSEARQELEASARGAGIVRGGAASGDGSAAAAAAAAEAGPEESCFEAFCEETEVYFSTCQIVSSCLGCIAHSANDAANAVGPFAAVLTVYNSNSSSSSSSSGSGSREPVSSPWFILLLAGLFMSLGLALWGYRVIRTVGLKLVKITPARGFAMELGAAWTVLVFSALGIPLSTTHCAVGSTVGVGLLEVPQGSSSSSSSSSSRDKRRLRCINLGSVNWKLFGNMVLSWLATIVFSSVVSAALFSFAAYSPRIPV</sequence>
<protein>
    <submittedName>
        <fullName evidence="8">Phosphate transporter, putative</fullName>
    </submittedName>
</protein>
<dbReference type="VEuPathDB" id="ToxoDB:ETH2_1035000"/>
<dbReference type="Proteomes" id="UP000030747">
    <property type="component" value="Unassembled WGS sequence"/>
</dbReference>
<proteinExistence type="predicted"/>
<organism evidence="8 9">
    <name type="scientific">Eimeria tenella</name>
    <name type="common">Coccidian parasite</name>
    <dbReference type="NCBI Taxonomy" id="5802"/>
    <lineage>
        <taxon>Eukaryota</taxon>
        <taxon>Sar</taxon>
        <taxon>Alveolata</taxon>
        <taxon>Apicomplexa</taxon>
        <taxon>Conoidasida</taxon>
        <taxon>Coccidia</taxon>
        <taxon>Eucoccidiorida</taxon>
        <taxon>Eimeriorina</taxon>
        <taxon>Eimeriidae</taxon>
        <taxon>Eimeria</taxon>
    </lineage>
</organism>
<evidence type="ECO:0000256" key="6">
    <source>
        <dbReference type="ARBA" id="ARBA00023136"/>
    </source>
</evidence>
<reference evidence="8" key="2">
    <citation type="submission" date="2013-10" db="EMBL/GenBank/DDBJ databases">
        <authorList>
            <person name="Aslett M."/>
        </authorList>
    </citation>
    <scope>NUCLEOTIDE SEQUENCE [LARGE SCALE GENOMIC DNA]</scope>
    <source>
        <strain evidence="8">Houghton</strain>
    </source>
</reference>
<accession>U6L793</accession>
<evidence type="ECO:0000256" key="1">
    <source>
        <dbReference type="ARBA" id="ARBA00004141"/>
    </source>
</evidence>
<feature type="transmembrane region" description="Helical" evidence="7">
    <location>
        <begin position="302"/>
        <end position="325"/>
    </location>
</feature>
<dbReference type="OMA" id="CEETEVY"/>
<feature type="transmembrane region" description="Helical" evidence="7">
    <location>
        <begin position="228"/>
        <end position="248"/>
    </location>
</feature>
<keyword evidence="5 7" id="KW-1133">Transmembrane helix</keyword>
<gene>
    <name evidence="8" type="ORF">ETH_00026070</name>
</gene>
<dbReference type="RefSeq" id="XP_013235825.1">
    <property type="nucleotide sequence ID" value="XM_013380371.1"/>
</dbReference>
<dbReference type="OrthoDB" id="430309at2759"/>
<dbReference type="GeneID" id="25254310"/>
<comment type="subcellular location">
    <subcellularLocation>
        <location evidence="1">Membrane</location>
        <topology evidence="1">Multi-pass membrane protein</topology>
    </subcellularLocation>
</comment>
<dbReference type="EMBL" id="HG677986">
    <property type="protein sequence ID" value="CDJ45078.1"/>
    <property type="molecule type" value="Genomic_DNA"/>
</dbReference>
<dbReference type="AlphaFoldDB" id="U6L793"/>
<dbReference type="GO" id="GO:0016020">
    <property type="term" value="C:membrane"/>
    <property type="evidence" value="ECO:0007669"/>
    <property type="project" value="UniProtKB-SubCell"/>
</dbReference>
<reference evidence="8" key="1">
    <citation type="submission" date="2013-10" db="EMBL/GenBank/DDBJ databases">
        <title>Genomic analysis of the causative agents of coccidiosis in chickens.</title>
        <authorList>
            <person name="Reid A.J."/>
            <person name="Blake D."/>
            <person name="Billington K."/>
            <person name="Browne H."/>
            <person name="Dunn M."/>
            <person name="Hung S."/>
            <person name="Kawahara F."/>
            <person name="Miranda-Saavedra D."/>
            <person name="Mourier T."/>
            <person name="Nagra H."/>
            <person name="Otto T.D."/>
            <person name="Rawlings N."/>
            <person name="Sanchez A."/>
            <person name="Sanders M."/>
            <person name="Subramaniam C."/>
            <person name="Tay Y."/>
            <person name="Dear P."/>
            <person name="Doerig C."/>
            <person name="Gruber A."/>
            <person name="Parkinson J."/>
            <person name="Shirley M."/>
            <person name="Wan K.L."/>
            <person name="Berriman M."/>
            <person name="Tomley F."/>
            <person name="Pain A."/>
        </authorList>
    </citation>
    <scope>NUCLEOTIDE SEQUENCE [LARGE SCALE GENOMIC DNA]</scope>
    <source>
        <strain evidence="8">Houghton</strain>
    </source>
</reference>
<dbReference type="InterPro" id="IPR001204">
    <property type="entry name" value="Phos_transporter"/>
</dbReference>
<keyword evidence="6 7" id="KW-0472">Membrane</keyword>
<evidence type="ECO:0000256" key="3">
    <source>
        <dbReference type="ARBA" id="ARBA00022592"/>
    </source>
</evidence>
<dbReference type="Pfam" id="PF01384">
    <property type="entry name" value="PHO4"/>
    <property type="match status" value="1"/>
</dbReference>
<keyword evidence="3" id="KW-0592">Phosphate transport</keyword>
<dbReference type="PANTHER" id="PTHR11101:SF80">
    <property type="entry name" value="PHOSPHATE TRANSPORTER"/>
    <property type="match status" value="1"/>
</dbReference>
<evidence type="ECO:0000256" key="4">
    <source>
        <dbReference type="ARBA" id="ARBA00022692"/>
    </source>
</evidence>
<name>U6L793_EIMTE</name>
<evidence type="ECO:0000256" key="5">
    <source>
        <dbReference type="ARBA" id="ARBA00022989"/>
    </source>
</evidence>
<dbReference type="GO" id="GO:0035435">
    <property type="term" value="P:phosphate ion transmembrane transport"/>
    <property type="evidence" value="ECO:0007669"/>
    <property type="project" value="TreeGrafter"/>
</dbReference>
<dbReference type="GO" id="GO:0005315">
    <property type="term" value="F:phosphate transmembrane transporter activity"/>
    <property type="evidence" value="ECO:0007669"/>
    <property type="project" value="InterPro"/>
</dbReference>
<keyword evidence="2" id="KW-0813">Transport</keyword>
<dbReference type="VEuPathDB" id="ToxoDB:ETH_00026070"/>
<dbReference type="PANTHER" id="PTHR11101">
    <property type="entry name" value="PHOSPHATE TRANSPORTER"/>
    <property type="match status" value="1"/>
</dbReference>
<evidence type="ECO:0000313" key="8">
    <source>
        <dbReference type="EMBL" id="CDJ45078.1"/>
    </source>
</evidence>
<keyword evidence="4 7" id="KW-0812">Transmembrane</keyword>
<evidence type="ECO:0000256" key="2">
    <source>
        <dbReference type="ARBA" id="ARBA00022448"/>
    </source>
</evidence>